<accession>A0AAW8R1H9</accession>
<dbReference type="InterPro" id="IPR036680">
    <property type="entry name" value="SPOR-like_sf"/>
</dbReference>
<dbReference type="RefSeq" id="WP_311361649.1">
    <property type="nucleotide sequence ID" value="NZ_JAVRIE010000003.1"/>
</dbReference>
<evidence type="ECO:0000256" key="2">
    <source>
        <dbReference type="SAM" id="MobiDB-lite"/>
    </source>
</evidence>
<evidence type="ECO:0000256" key="3">
    <source>
        <dbReference type="SAM" id="SignalP"/>
    </source>
</evidence>
<reference evidence="5 6" key="1">
    <citation type="submission" date="2023-09" db="EMBL/GenBank/DDBJ databases">
        <authorList>
            <person name="Rey-Velasco X."/>
        </authorList>
    </citation>
    <scope>NUCLEOTIDE SEQUENCE [LARGE SCALE GENOMIC DNA]</scope>
    <source>
        <strain evidence="5 6">W409</strain>
    </source>
</reference>
<feature type="region of interest" description="Disordered" evidence="2">
    <location>
        <begin position="129"/>
        <end position="152"/>
    </location>
</feature>
<dbReference type="PROSITE" id="PS51724">
    <property type="entry name" value="SPOR"/>
    <property type="match status" value="1"/>
</dbReference>
<dbReference type="AlphaFoldDB" id="A0AAW8R1H9"/>
<feature type="chain" id="PRO_5043959178" evidence="3">
    <location>
        <begin position="32"/>
        <end position="358"/>
    </location>
</feature>
<evidence type="ECO:0000259" key="4">
    <source>
        <dbReference type="PROSITE" id="PS51724"/>
    </source>
</evidence>
<organism evidence="5 6">
    <name type="scientific">Brumicola blandensis</name>
    <dbReference type="NCBI Taxonomy" id="3075611"/>
    <lineage>
        <taxon>Bacteria</taxon>
        <taxon>Pseudomonadati</taxon>
        <taxon>Pseudomonadota</taxon>
        <taxon>Gammaproteobacteria</taxon>
        <taxon>Alteromonadales</taxon>
        <taxon>Alteromonadaceae</taxon>
        <taxon>Brumicola</taxon>
    </lineage>
</organism>
<name>A0AAW8R1H9_9ALTE</name>
<gene>
    <name evidence="5" type="ORF">RM544_10030</name>
</gene>
<evidence type="ECO:0000256" key="1">
    <source>
        <dbReference type="SAM" id="Coils"/>
    </source>
</evidence>
<keyword evidence="3" id="KW-0732">Signal</keyword>
<proteinExistence type="predicted"/>
<feature type="signal peptide" evidence="3">
    <location>
        <begin position="1"/>
        <end position="31"/>
    </location>
</feature>
<dbReference type="Proteomes" id="UP001249020">
    <property type="component" value="Unassembled WGS sequence"/>
</dbReference>
<keyword evidence="1" id="KW-0175">Coiled coil</keyword>
<dbReference type="Gene3D" id="3.30.70.1070">
    <property type="entry name" value="Sporulation related repeat"/>
    <property type="match status" value="1"/>
</dbReference>
<dbReference type="SUPFAM" id="SSF110997">
    <property type="entry name" value="Sporulation related repeat"/>
    <property type="match status" value="1"/>
</dbReference>
<dbReference type="PROSITE" id="PS51257">
    <property type="entry name" value="PROKAR_LIPOPROTEIN"/>
    <property type="match status" value="1"/>
</dbReference>
<dbReference type="GO" id="GO:0042834">
    <property type="term" value="F:peptidoglycan binding"/>
    <property type="evidence" value="ECO:0007669"/>
    <property type="project" value="InterPro"/>
</dbReference>
<dbReference type="InterPro" id="IPR007730">
    <property type="entry name" value="SPOR-like_dom"/>
</dbReference>
<evidence type="ECO:0000313" key="5">
    <source>
        <dbReference type="EMBL" id="MDT0582879.1"/>
    </source>
</evidence>
<dbReference type="Pfam" id="PF05036">
    <property type="entry name" value="SPOR"/>
    <property type="match status" value="1"/>
</dbReference>
<feature type="coiled-coil region" evidence="1">
    <location>
        <begin position="54"/>
        <end position="94"/>
    </location>
</feature>
<feature type="domain" description="SPOR" evidence="4">
    <location>
        <begin position="268"/>
        <end position="356"/>
    </location>
</feature>
<sequence>MNQKSRSINTLFISVLSALSLSACSSLPFMADGESEINTASVNEFSQFNQPSNNDSLKREVEDFKSMKESLSRLVALESDLNFLLEEMSRFNEKSPVIYDEASIPLAQNNASASSFQAKDTVVFSSEGRNVTSNNNRERQVGGGNERWASESGEMNNLGIARKNQNDLRSTNSGVSTQGVNTAKFESSRNVELAPATPIMQMPAALTRADQQKTAVSMDKFKQDNVAPNAQVQGGLPRERNAKADMSKFSTDPSQIVGEVGSCMEWKSDKNKTYALHLASYTSRTAAESGWNKLDQKYQDLWCDTPASLAKVVVKGTEYLSLRVGGYDSRDKVLELCSEIKQRGDYCAVSTAVGERIQ</sequence>
<evidence type="ECO:0000313" key="6">
    <source>
        <dbReference type="Proteomes" id="UP001249020"/>
    </source>
</evidence>
<dbReference type="EMBL" id="JAVRIE010000003">
    <property type="protein sequence ID" value="MDT0582879.1"/>
    <property type="molecule type" value="Genomic_DNA"/>
</dbReference>
<protein>
    <submittedName>
        <fullName evidence="5">SPOR domain-containing protein</fullName>
    </submittedName>
</protein>
<comment type="caution">
    <text evidence="5">The sequence shown here is derived from an EMBL/GenBank/DDBJ whole genome shotgun (WGS) entry which is preliminary data.</text>
</comment>
<keyword evidence="6" id="KW-1185">Reference proteome</keyword>